<feature type="compositionally biased region" description="Basic and acidic residues" evidence="1">
    <location>
        <begin position="49"/>
        <end position="58"/>
    </location>
</feature>
<evidence type="ECO:0000256" key="2">
    <source>
        <dbReference type="SAM" id="SignalP"/>
    </source>
</evidence>
<evidence type="ECO:0008006" key="5">
    <source>
        <dbReference type="Google" id="ProtNLM"/>
    </source>
</evidence>
<sequence>MRLSFFLPASIALLITAAACSQAQNDQSAFQNRARQQPETAPGKGKKGKGGDRHKDKAAAAQIPGLRQVGSIKGVVPESSGLCPADQPGTYFSFGDEGNDATLYRLSATGQLRGTLALGTTNTDWESLTRDDQGNYFVGDCGNNDNDRRNLVIHRFRPDQPRQVADIKFKYPDQTEFPPEKKKARNFDCEASLWHGSRVWLFSKDRGADATSKVYSVPDQPGSYTAQLVTKLAIPGQVTDAALRPDGHRLVLLGRGELFVLDGNSWEEILKAPPRQVSLTGAGQTEGAVFKDANTLLISTEQGSFYEFKLPF</sequence>
<dbReference type="Proteomes" id="UP000245999">
    <property type="component" value="Chromosome"/>
</dbReference>
<evidence type="ECO:0000313" key="4">
    <source>
        <dbReference type="Proteomes" id="UP000245999"/>
    </source>
</evidence>
<dbReference type="OrthoDB" id="9798438at2"/>
<keyword evidence="2" id="KW-0732">Signal</keyword>
<evidence type="ECO:0000256" key="1">
    <source>
        <dbReference type="SAM" id="MobiDB-lite"/>
    </source>
</evidence>
<accession>A0A2Z3GM78</accession>
<evidence type="ECO:0000313" key="3">
    <source>
        <dbReference type="EMBL" id="AWM34853.1"/>
    </source>
</evidence>
<protein>
    <recommendedName>
        <fullName evidence="5">SdiA-regulated family protein</fullName>
    </recommendedName>
</protein>
<feature type="compositionally biased region" description="Polar residues" evidence="1">
    <location>
        <begin position="28"/>
        <end position="39"/>
    </location>
</feature>
<gene>
    <name evidence="3" type="ORF">DDQ68_19965</name>
</gene>
<keyword evidence="4" id="KW-1185">Reference proteome</keyword>
<dbReference type="PROSITE" id="PS51257">
    <property type="entry name" value="PROKAR_LIPOPROTEIN"/>
    <property type="match status" value="1"/>
</dbReference>
<name>A0A2Z3GM78_9BACT</name>
<feature type="chain" id="PRO_5016369460" description="SdiA-regulated family protein" evidence="2">
    <location>
        <begin position="24"/>
        <end position="312"/>
    </location>
</feature>
<feature type="signal peptide" evidence="2">
    <location>
        <begin position="1"/>
        <end position="23"/>
    </location>
</feature>
<dbReference type="SUPFAM" id="SSF50969">
    <property type="entry name" value="YVTN repeat-like/Quinoprotein amine dehydrogenase"/>
    <property type="match status" value="1"/>
</dbReference>
<organism evidence="3 4">
    <name type="scientific">Hymenobacter nivis</name>
    <dbReference type="NCBI Taxonomy" id="1850093"/>
    <lineage>
        <taxon>Bacteria</taxon>
        <taxon>Pseudomonadati</taxon>
        <taxon>Bacteroidota</taxon>
        <taxon>Cytophagia</taxon>
        <taxon>Cytophagales</taxon>
        <taxon>Hymenobacteraceae</taxon>
        <taxon>Hymenobacter</taxon>
    </lineage>
</organism>
<dbReference type="InterPro" id="IPR011044">
    <property type="entry name" value="Quino_amine_DH_bsu"/>
</dbReference>
<dbReference type="EMBL" id="CP029145">
    <property type="protein sequence ID" value="AWM34853.1"/>
    <property type="molecule type" value="Genomic_DNA"/>
</dbReference>
<dbReference type="AlphaFoldDB" id="A0A2Z3GM78"/>
<dbReference type="KEGG" id="hnv:DDQ68_19965"/>
<dbReference type="RefSeq" id="WP_109657875.1">
    <property type="nucleotide sequence ID" value="NZ_CP029145.1"/>
</dbReference>
<feature type="region of interest" description="Disordered" evidence="1">
    <location>
        <begin position="28"/>
        <end position="58"/>
    </location>
</feature>
<proteinExistence type="predicted"/>
<reference evidence="4" key="1">
    <citation type="submission" date="2018-04" db="EMBL/GenBank/DDBJ databases">
        <title>Complete genome of Antarctic heterotrophic bacterium Hymenobacter nivis.</title>
        <authorList>
            <person name="Terashima M."/>
        </authorList>
    </citation>
    <scope>NUCLEOTIDE SEQUENCE [LARGE SCALE GENOMIC DNA]</scope>
    <source>
        <strain evidence="4">NBRC 111535</strain>
    </source>
</reference>